<evidence type="ECO:0000313" key="2">
    <source>
        <dbReference type="Proteomes" id="UP000005801"/>
    </source>
</evidence>
<dbReference type="STRING" id="391625.PPSIR1_33444"/>
<comment type="caution">
    <text evidence="1">The sequence shown here is derived from an EMBL/GenBank/DDBJ whole genome shotgun (WGS) entry which is preliminary data.</text>
</comment>
<dbReference type="OrthoDB" id="8829067at2"/>
<dbReference type="EMBL" id="ABCS01000030">
    <property type="protein sequence ID" value="EDM78522.1"/>
    <property type="molecule type" value="Genomic_DNA"/>
</dbReference>
<name>A6G6P5_9BACT</name>
<dbReference type="InterPro" id="IPR029058">
    <property type="entry name" value="AB_hydrolase_fold"/>
</dbReference>
<protein>
    <submittedName>
        <fullName evidence="1">Uncharacterized protein</fullName>
    </submittedName>
</protein>
<dbReference type="RefSeq" id="WP_006972394.1">
    <property type="nucleotide sequence ID" value="NZ_ABCS01000030.1"/>
</dbReference>
<evidence type="ECO:0000313" key="1">
    <source>
        <dbReference type="EMBL" id="EDM78522.1"/>
    </source>
</evidence>
<dbReference type="Gene3D" id="3.40.50.1820">
    <property type="entry name" value="alpha/beta hydrolase"/>
    <property type="match status" value="1"/>
</dbReference>
<gene>
    <name evidence="1" type="ORF">PPSIR1_33444</name>
</gene>
<reference evidence="1 2" key="1">
    <citation type="submission" date="2007-06" db="EMBL/GenBank/DDBJ databases">
        <authorList>
            <person name="Shimkets L."/>
            <person name="Ferriera S."/>
            <person name="Johnson J."/>
            <person name="Kravitz S."/>
            <person name="Beeson K."/>
            <person name="Sutton G."/>
            <person name="Rogers Y.-H."/>
            <person name="Friedman R."/>
            <person name="Frazier M."/>
            <person name="Venter J.C."/>
        </authorList>
    </citation>
    <scope>NUCLEOTIDE SEQUENCE [LARGE SCALE GENOMIC DNA]</scope>
    <source>
        <strain evidence="1 2">SIR-1</strain>
    </source>
</reference>
<dbReference type="SUPFAM" id="SSF53474">
    <property type="entry name" value="alpha/beta-Hydrolases"/>
    <property type="match status" value="1"/>
</dbReference>
<accession>A6G6P5</accession>
<dbReference type="AlphaFoldDB" id="A6G6P5"/>
<sequence>MLRDEFGAPGPRISLQAQLERADDYDAAIIFVHGVNTDPNWNFRNMERELRARWPEQMRRVAVVKLFWGYVPGNEWSSVIGTRTDQTWGLSDLAWSGPAKLCDAIGRVQATLGVDTKICVMAYSQGTCITVAALQEGLEIDNLILMGSPLDQGGIVRHSHNTHLPQAFERVRGEIINCSSDSDWMSGVGAGTSAAGSFFAGGGLNGKSVGGHGLPKAIKDLPKVHSLHLDNVDHTVLQDEGWWDAHWIRPGGDNWQGISPEHFIRVATCANHDKRPHAASPRELEALDEHREHLIADTRRGWSDERGSGFSDRVYIPAKTTMRWHHDDRHHAEYSVEAIDGFVIARLCHAVYDDFSCDERWLSIGMKEGPKGGARSVSGSEDATFMLEVNNTRNFPTVVDIKFRTWRD</sequence>
<keyword evidence="2" id="KW-1185">Reference proteome</keyword>
<dbReference type="Proteomes" id="UP000005801">
    <property type="component" value="Unassembled WGS sequence"/>
</dbReference>
<proteinExistence type="predicted"/>
<organism evidence="1 2">
    <name type="scientific">Plesiocystis pacifica SIR-1</name>
    <dbReference type="NCBI Taxonomy" id="391625"/>
    <lineage>
        <taxon>Bacteria</taxon>
        <taxon>Pseudomonadati</taxon>
        <taxon>Myxococcota</taxon>
        <taxon>Polyangia</taxon>
        <taxon>Nannocystales</taxon>
        <taxon>Nannocystaceae</taxon>
        <taxon>Plesiocystis</taxon>
    </lineage>
</organism>